<keyword evidence="1" id="KW-0472">Membrane</keyword>
<name>A0ABW4WKR4_9HYPH</name>
<keyword evidence="1" id="KW-1133">Transmembrane helix</keyword>
<feature type="transmembrane region" description="Helical" evidence="1">
    <location>
        <begin position="12"/>
        <end position="33"/>
    </location>
</feature>
<proteinExistence type="predicted"/>
<evidence type="ECO:0000313" key="3">
    <source>
        <dbReference type="Proteomes" id="UP001597349"/>
    </source>
</evidence>
<comment type="caution">
    <text evidence="2">The sequence shown here is derived from an EMBL/GenBank/DDBJ whole genome shotgun (WGS) entry which is preliminary data.</text>
</comment>
<dbReference type="RefSeq" id="WP_379023800.1">
    <property type="nucleotide sequence ID" value="NZ_JBHUGY010000041.1"/>
</dbReference>
<gene>
    <name evidence="2" type="ORF">ACFSQT_26770</name>
</gene>
<evidence type="ECO:0008006" key="4">
    <source>
        <dbReference type="Google" id="ProtNLM"/>
    </source>
</evidence>
<keyword evidence="1" id="KW-0812">Transmembrane</keyword>
<reference evidence="3" key="1">
    <citation type="journal article" date="2019" name="Int. J. Syst. Evol. Microbiol.">
        <title>The Global Catalogue of Microorganisms (GCM) 10K type strain sequencing project: providing services to taxonomists for standard genome sequencing and annotation.</title>
        <authorList>
            <consortium name="The Broad Institute Genomics Platform"/>
            <consortium name="The Broad Institute Genome Sequencing Center for Infectious Disease"/>
            <person name="Wu L."/>
            <person name="Ma J."/>
        </authorList>
    </citation>
    <scope>NUCLEOTIDE SEQUENCE [LARGE SCALE GENOMIC DNA]</scope>
    <source>
        <strain evidence="3">CGMCC 1.16226</strain>
    </source>
</reference>
<evidence type="ECO:0000313" key="2">
    <source>
        <dbReference type="EMBL" id="MFD2056550.1"/>
    </source>
</evidence>
<organism evidence="2 3">
    <name type="scientific">Mesorhizobium calcicola</name>
    <dbReference type="NCBI Taxonomy" id="1300310"/>
    <lineage>
        <taxon>Bacteria</taxon>
        <taxon>Pseudomonadati</taxon>
        <taxon>Pseudomonadota</taxon>
        <taxon>Alphaproteobacteria</taxon>
        <taxon>Hyphomicrobiales</taxon>
        <taxon>Phyllobacteriaceae</taxon>
        <taxon>Mesorhizobium</taxon>
    </lineage>
</organism>
<protein>
    <recommendedName>
        <fullName evidence="4">Holin</fullName>
    </recommendedName>
</protein>
<keyword evidence="3" id="KW-1185">Reference proteome</keyword>
<dbReference type="Proteomes" id="UP001597349">
    <property type="component" value="Unassembled WGS sequence"/>
</dbReference>
<evidence type="ECO:0000256" key="1">
    <source>
        <dbReference type="SAM" id="Phobius"/>
    </source>
</evidence>
<accession>A0ABW4WKR4</accession>
<dbReference type="EMBL" id="JBHUGY010000041">
    <property type="protein sequence ID" value="MFD2056550.1"/>
    <property type="molecule type" value="Genomic_DNA"/>
</dbReference>
<sequence>MKFLNTNALHNLLNTLIAIICGGALVGFDWTMFGVTDRSALQISGAIALAKIIVNAVRDGPRGMVAPPPSEEK</sequence>